<dbReference type="InterPro" id="IPR016039">
    <property type="entry name" value="Thiolase-like"/>
</dbReference>
<dbReference type="InterPro" id="IPR042104">
    <property type="entry name" value="PKS_dehydratase_sf"/>
</dbReference>
<dbReference type="SUPFAM" id="SSF51735">
    <property type="entry name" value="NAD(P)-binding Rossmann-fold domains"/>
    <property type="match status" value="2"/>
</dbReference>
<dbReference type="Gene3D" id="3.40.50.720">
    <property type="entry name" value="NAD(P)-binding Rossmann-like Domain"/>
    <property type="match status" value="1"/>
</dbReference>
<dbReference type="Pfam" id="PF02801">
    <property type="entry name" value="Ketoacyl-synt_C"/>
    <property type="match status" value="1"/>
</dbReference>
<feature type="region of interest" description="C-terminal hotdog fold" evidence="12">
    <location>
        <begin position="1006"/>
        <end position="1157"/>
    </location>
</feature>
<dbReference type="Pfam" id="PF00109">
    <property type="entry name" value="ketoacyl-synt"/>
    <property type="match status" value="1"/>
</dbReference>
<dbReference type="PANTHER" id="PTHR43775:SF37">
    <property type="entry name" value="SI:DKEY-61P9.11"/>
    <property type="match status" value="1"/>
</dbReference>
<dbReference type="Pfam" id="PF00698">
    <property type="entry name" value="Acyl_transf_1"/>
    <property type="match status" value="1"/>
</dbReference>
<dbReference type="SMART" id="SM00825">
    <property type="entry name" value="PKS_KS"/>
    <property type="match status" value="1"/>
</dbReference>
<dbReference type="SMART" id="SM00826">
    <property type="entry name" value="PKS_DH"/>
    <property type="match status" value="1"/>
</dbReference>
<dbReference type="GO" id="GO:0006741">
    <property type="term" value="P:NADP+ biosynthetic process"/>
    <property type="evidence" value="ECO:0007669"/>
    <property type="project" value="InterPro"/>
</dbReference>
<dbReference type="Pfam" id="PF01513">
    <property type="entry name" value="NAD_kinase"/>
    <property type="match status" value="1"/>
</dbReference>
<dbReference type="InterPro" id="IPR011032">
    <property type="entry name" value="GroES-like_sf"/>
</dbReference>
<feature type="active site" description="Proton donor; for dehydratase activity" evidence="12">
    <location>
        <position position="1069"/>
    </location>
</feature>
<dbReference type="PROSITE" id="PS52004">
    <property type="entry name" value="KS3_2"/>
    <property type="match status" value="1"/>
</dbReference>
<keyword evidence="17" id="KW-1185">Reference proteome</keyword>
<dbReference type="InterPro" id="IPR013968">
    <property type="entry name" value="PKS_KR"/>
</dbReference>
<dbReference type="HAMAP" id="MF_00361">
    <property type="entry name" value="NAD_kinase"/>
    <property type="match status" value="1"/>
</dbReference>
<dbReference type="InterPro" id="IPR036291">
    <property type="entry name" value="NAD(P)-bd_dom_sf"/>
</dbReference>
<dbReference type="PROSITE" id="PS01162">
    <property type="entry name" value="QOR_ZETA_CRYSTAL"/>
    <property type="match status" value="1"/>
</dbReference>
<dbReference type="SMART" id="SM00822">
    <property type="entry name" value="PKS_KR"/>
    <property type="match status" value="1"/>
</dbReference>
<evidence type="ECO:0000313" key="16">
    <source>
        <dbReference type="EMBL" id="KAG7048172.1"/>
    </source>
</evidence>
<dbReference type="InterPro" id="IPR016035">
    <property type="entry name" value="Acyl_Trfase/lysoPLipase"/>
</dbReference>
<keyword evidence="11" id="KW-0511">Multifunctional enzyme</keyword>
<dbReference type="SUPFAM" id="SSF55048">
    <property type="entry name" value="Probable ACP-binding domain of malonyl-CoA ACP transacylase"/>
    <property type="match status" value="1"/>
</dbReference>
<dbReference type="FunFam" id="3.40.50.720:FF:000209">
    <property type="entry name" value="Polyketide synthase Pks12"/>
    <property type="match status" value="1"/>
</dbReference>
<dbReference type="EMBL" id="JAESDN010000006">
    <property type="protein sequence ID" value="KAG7048172.1"/>
    <property type="molecule type" value="Genomic_DNA"/>
</dbReference>
<dbReference type="CDD" id="cd02440">
    <property type="entry name" value="AdoMet_MTases"/>
    <property type="match status" value="1"/>
</dbReference>
<feature type="region of interest" description="Disordered" evidence="13">
    <location>
        <begin position="2554"/>
        <end position="2577"/>
    </location>
</feature>
<dbReference type="InterPro" id="IPR013217">
    <property type="entry name" value="Methyltransf_12"/>
</dbReference>
<dbReference type="InterPro" id="IPR017438">
    <property type="entry name" value="ATP-NAD_kinase_N"/>
</dbReference>
<keyword evidence="6" id="KW-0418">Kinase</keyword>
<dbReference type="Pfam" id="PF13602">
    <property type="entry name" value="ADH_zinc_N_2"/>
    <property type="match status" value="1"/>
</dbReference>
<dbReference type="InterPro" id="IPR002504">
    <property type="entry name" value="NADK"/>
</dbReference>
<keyword evidence="9" id="KW-0560">Oxidoreductase</keyword>
<keyword evidence="8" id="KW-0521">NADP</keyword>
<dbReference type="InterPro" id="IPR001227">
    <property type="entry name" value="Ac_transferase_dom_sf"/>
</dbReference>
<keyword evidence="3" id="KW-0597">Phosphoprotein</keyword>
<dbReference type="CDD" id="cd00833">
    <property type="entry name" value="PKS"/>
    <property type="match status" value="1"/>
</dbReference>
<dbReference type="SUPFAM" id="SSF53335">
    <property type="entry name" value="S-adenosyl-L-methionine-dependent methyltransferases"/>
    <property type="match status" value="1"/>
</dbReference>
<keyword evidence="2" id="KW-0596">Phosphopantetheine</keyword>
<sequence length="2808" mass="306562">MSKPEPIAICGIGLRLPGGINTPTSLYNFLINRKDARSKPDCPRYNSQNHHFTASGISGPLPTEEGYWLSHDDVSKFDPSLFSMNPKELLKLDPQQRLLLQVVWEALESAAETHWQGQRIGCYVGSFGDDWREMHAVDAQDDGMYRLTGYMDFVQANRISHAFDLRGPSMTVRTACSAAGLAVHLACQAIRAGECDSAIVAGANLMLSPGFTKLMAEQSVLSPDASCKTFDASANGYARAEAINCLYIKKLDCAIRDGNPIRAIIRGSATNSDGKTLGLTTPSAQAQQQLIRDAYRHAGIPETQMWQTAMVECHGTGTAVGDTIEACTVGAIFGDKGMLIGSIKPNLGHSEAASAISSIIKAVVSLETRTIIPNIKFDTPSVSKSATTVGSSATVRSHGNVETPPPSPPLRREPATLLLFSAGHEESLKRAAHDYQKFLRARPAKLEDLSYTLMHRRSHLSHRTFAVVTDDCDQLAFTLPPVPSFRPGSQIEGIAFIFTGQGAQWARMGSHLMKSSRDFLQDIREMDAVLKSLPQDHRPSWDIRNELMKSDSTSRLGEAEFAQPICTAVQIALTRHLARYGIAPKAVAGHSSGEIAAAYAAGVLTLKEAIIVAYYRGFMVKKSKAQGSMAAIGLGREQVTSFLTTGVVIACENSNSSVTLSGDTDALETVCSAIRSARPEALVRLLKVDKAYHSHHMRAVGIEYQSLLKTHLSPKSPNVPFYSSVSSQTLERASDFGAKYWQRNLESPVFFRQAVVRLLRTSSTTLHLEVGPHSALAGPLKQIYTEMAITPSYLAVQKRGSNSATAFLAAIGEMHCRGVPVKFPIPDGARPLTDLPPYPWHLSKTFWPDSQVTQSWQYPEHPPHELLGSRTSNSTNTAPTWRCLLSLDNVPWIADHCVGSDVVFPAAGYIAMAGEVVWQLSGQAPYTIRDLRIANALVLPQGNKIELFTSGRKEELNHEETSEWWELTIQSRTPSGTCTTHCTCRVRGGRASKGPGIVRLDPESFLRSVEPARWYKAMSRVGYRYGSNFRGMKKVRASVKSPAVSIEVSDERDKPEHQCGYALHPVTIDLMLQSLIVANHSGEPRLLQRLYLPTHIDELFVSSEASKVAFLLQSVKSGGEGDYQGDCTGTLRDSPGDEPVVFMKGLRLSPIDLDDAAAGATDSSKVAVMSWEQDIELANAIDLVSSASDPSFPETHQLLEELFVLCGAVALKEVDEADIPITKTQTHLAKHYSWLRSYITQRGPQLLQKDAVEVRANIEDITSKLEKTRASAAAVLIKRCYTHAQALFNGTDRPLEVFLKDNALHELYDWMNTLFTYKPLLHLLSHKRGRHLKILEIGAGTGGLTSRILKDLADCFEDGKVLGTYVFSDVSAGFFPAAKERFRDVRPGFLDYRVLDISRDPADQGFCGEEYDLIVASNVLHATPKLNETLQHVRSLLKPDGRLLMHELCCNTKWINFIMGYLSGWWLGDSDNRPEEPYVSPEQWEERLSQAGFSSPEVVYDAGPQHNLNATIIARPTAPSEGASLTSQQITLLCEEESHPLVAEIEQTWRRLGHPVTISNPGYDGSPAGSVVVSVIDLCRRDGYFHDMTETKLDHLKSLLKTLRDTNSRLLWLTRPCQVGSVDPTFAPVLGIARTARVEVGVHFATIELDSVTADSLKAVSQVTSRLFSPHGALVSNMGEDMEFSYSTNRVQIPRCKWSPVSRALASQTPISSTTMLRISRPGALQTLRWVSRQLPDDVPFDHVKVDVHAAGLNFKDVVTAMGLIKTSAPKGLGCEASGIVTSIGTSVTNVRVGDRVMLFAPEAACFSTEILAPAQLCIRIPDTLAFADAAGMPCIFTTVLQALVDKAGLRAGQTVLIHSAAGGVGIAAMQVARWIGARVYATVGSDEKAEFLVREWNVPKDQIFSSRNVSFVEGVKAATGGLGVDVVLNSLSGELLHASWDCVAPHGTFIELGKKDTLAGGKLAMAAFDGNRSFIGVEMANLAAENPAIISRLLQKCVELYQQGHIHPVKPTKVFTCSKTEDAFRYLYQGTHIGRVVIDMTENDDEALKISRVPLPPNFSEQATYVLVGGMGGLGATIARWMASHGAKSLLFISRSAGRSADDQALLSELRHAGCEVDAVSCDIADETSMQAIISRLTSSKQIAGVLNLAMVLADGAVSDLTLSQWQTATSPKIRGTWNLHRTLPHDIDFFVLFGSTSGVHGYPGQANYAAANTFLDAFTQYRRVVWKHDPRMNLYPDIAEDEMAPRKEAGSSGLAEFLSSLQSRPEQIETPTSTAYLAQEIARRVFGFLMREVEEDGVDTSLSPSALGVDSLMTIEIPDKCAELRSAWATRRKAAERKDNGALEEIEINVDAKVPGAAAQIRAFRPLHFSTTASVRAAEIRDVSSLPPRVIPKYRDPPNSTSGLLSLHWPTPPRNILLMPKLRSPQVLRATIDFAKHLQSTYSGLNLIFEPRVAQMVHESFNFPIYTCDPSAFPDRIDMITTLGGDGTILRAASHFSMYQAVPPILAFNFGTIGFLAEWKFEEYKRAWREAYMSGSGVAVDDLLTPHTRVASGEKEHDVKDGAQSGWHASPGKSMGQSRAAKILLRHRLRVGVYDNNGQNISSQLLPTTKSQAHLPAEHPEDTILSKRDIPQPIHALNELLIHRGPKPHLAHIDIYLNNRFLTEAVADGILLSTPTGSTAYSLSAGGSIIHPLVKSLLITPICPRSLSFRPLVLPLNTKVTLKVSSKNRDGELEVSIDGKRSAGAGIGTEIRVEGEMVGESSNGDWKGGVPCVICGPGKGDASDYDDDGWVGGLNGLLMFNYPIGR</sequence>
<dbReference type="Gene3D" id="3.40.366.10">
    <property type="entry name" value="Malonyl-Coenzyme A Acyl Carrier Protein, domain 2"/>
    <property type="match status" value="1"/>
</dbReference>
<dbReference type="InterPro" id="IPR020807">
    <property type="entry name" value="PKS_DH"/>
</dbReference>
<evidence type="ECO:0000256" key="8">
    <source>
        <dbReference type="ARBA" id="ARBA00022857"/>
    </source>
</evidence>
<dbReference type="InterPro" id="IPR050091">
    <property type="entry name" value="PKS_NRPS_Biosynth_Enz"/>
</dbReference>
<evidence type="ECO:0000256" key="2">
    <source>
        <dbReference type="ARBA" id="ARBA00022450"/>
    </source>
</evidence>
<evidence type="ECO:0000256" key="10">
    <source>
        <dbReference type="ARBA" id="ARBA00023027"/>
    </source>
</evidence>
<dbReference type="InterPro" id="IPR014030">
    <property type="entry name" value="Ketoacyl_synth_N"/>
</dbReference>
<feature type="domain" description="Ketosynthase family 3 (KS3)" evidence="14">
    <location>
        <begin position="4"/>
        <end position="403"/>
    </location>
</feature>
<dbReference type="CDD" id="cd05195">
    <property type="entry name" value="enoyl_red"/>
    <property type="match status" value="1"/>
</dbReference>
<evidence type="ECO:0000256" key="6">
    <source>
        <dbReference type="ARBA" id="ARBA00022777"/>
    </source>
</evidence>
<dbReference type="GO" id="GO:0008270">
    <property type="term" value="F:zinc ion binding"/>
    <property type="evidence" value="ECO:0007669"/>
    <property type="project" value="InterPro"/>
</dbReference>
<dbReference type="PROSITE" id="PS52019">
    <property type="entry name" value="PKS_MFAS_DH"/>
    <property type="match status" value="1"/>
</dbReference>
<evidence type="ECO:0000256" key="4">
    <source>
        <dbReference type="ARBA" id="ARBA00022679"/>
    </source>
</evidence>
<dbReference type="FunFam" id="2.60.200.30:FF:000009">
    <property type="entry name" value="Poly(P)/ATP NAD kinase"/>
    <property type="match status" value="1"/>
</dbReference>
<feature type="compositionally biased region" description="Basic and acidic residues" evidence="13">
    <location>
        <begin position="2554"/>
        <end position="2563"/>
    </location>
</feature>
<dbReference type="GO" id="GO:0044550">
    <property type="term" value="P:secondary metabolite biosynthetic process"/>
    <property type="evidence" value="ECO:0007669"/>
    <property type="project" value="TreeGrafter"/>
</dbReference>
<keyword evidence="4" id="KW-0808">Transferase</keyword>
<proteinExistence type="inferred from homology"/>
<dbReference type="InterPro" id="IPR013154">
    <property type="entry name" value="ADH-like_N"/>
</dbReference>
<dbReference type="Gene3D" id="3.10.129.110">
    <property type="entry name" value="Polyketide synthase dehydratase"/>
    <property type="match status" value="1"/>
</dbReference>
<dbReference type="GO" id="GO:0019674">
    <property type="term" value="P:NAD+ metabolic process"/>
    <property type="evidence" value="ECO:0007669"/>
    <property type="project" value="InterPro"/>
</dbReference>
<keyword evidence="10" id="KW-0520">NAD</keyword>
<keyword evidence="7" id="KW-0067">ATP-binding</keyword>
<comment type="caution">
    <text evidence="16">The sequence shown here is derived from an EMBL/GenBank/DDBJ whole genome shotgun (WGS) entry which is preliminary data.</text>
</comment>
<dbReference type="InterPro" id="IPR017437">
    <property type="entry name" value="ATP-NAD_kinase_PpnK-typ_C"/>
</dbReference>
<dbReference type="Gene3D" id="3.90.180.10">
    <property type="entry name" value="Medium-chain alcohol dehydrogenases, catalytic domain"/>
    <property type="match status" value="1"/>
</dbReference>
<evidence type="ECO:0000259" key="15">
    <source>
        <dbReference type="PROSITE" id="PS52019"/>
    </source>
</evidence>
<dbReference type="GO" id="GO:0003951">
    <property type="term" value="F:NAD+ kinase activity"/>
    <property type="evidence" value="ECO:0007669"/>
    <property type="project" value="InterPro"/>
</dbReference>
<dbReference type="Pfam" id="PF14765">
    <property type="entry name" value="PS-DH"/>
    <property type="match status" value="1"/>
</dbReference>
<evidence type="ECO:0000256" key="9">
    <source>
        <dbReference type="ARBA" id="ARBA00023002"/>
    </source>
</evidence>
<feature type="domain" description="PKS/mFAS DH" evidence="15">
    <location>
        <begin position="864"/>
        <end position="1157"/>
    </location>
</feature>
<dbReference type="InterPro" id="IPR029063">
    <property type="entry name" value="SAM-dependent_MTases_sf"/>
</dbReference>
<dbReference type="Gene3D" id="3.40.50.10330">
    <property type="entry name" value="Probable inorganic polyphosphate/atp-NAD kinase, domain 1"/>
    <property type="match status" value="1"/>
</dbReference>
<dbReference type="CDD" id="cd05274">
    <property type="entry name" value="KR_FAS_SDR_x"/>
    <property type="match status" value="1"/>
</dbReference>
<dbReference type="InterPro" id="IPR049552">
    <property type="entry name" value="PKS_DH_N"/>
</dbReference>
<dbReference type="InterPro" id="IPR020843">
    <property type="entry name" value="ER"/>
</dbReference>
<accession>A0A9P7UDT1</accession>
<dbReference type="GO" id="GO:1901336">
    <property type="term" value="P:lactone biosynthetic process"/>
    <property type="evidence" value="ECO:0007669"/>
    <property type="project" value="UniProtKB-ARBA"/>
</dbReference>
<feature type="region of interest" description="N-terminal hotdog fold" evidence="12">
    <location>
        <begin position="864"/>
        <end position="993"/>
    </location>
</feature>
<feature type="region of interest" description="Disordered" evidence="13">
    <location>
        <begin position="386"/>
        <end position="412"/>
    </location>
</feature>
<dbReference type="InterPro" id="IPR002364">
    <property type="entry name" value="Quin_OxRdtase/zeta-crystal_CS"/>
</dbReference>
<dbReference type="Gene3D" id="3.30.70.3290">
    <property type="match status" value="1"/>
</dbReference>
<comment type="similarity">
    <text evidence="1">Belongs to the NAD kinase family.</text>
</comment>
<dbReference type="SMART" id="SM00829">
    <property type="entry name" value="PKS_ER"/>
    <property type="match status" value="1"/>
</dbReference>
<feature type="active site" description="Proton acceptor; for dehydratase activity" evidence="12">
    <location>
        <position position="896"/>
    </location>
</feature>
<evidence type="ECO:0000256" key="1">
    <source>
        <dbReference type="ARBA" id="ARBA00010995"/>
    </source>
</evidence>
<dbReference type="Gene3D" id="2.60.200.30">
    <property type="entry name" value="Probable inorganic polyphosphate/atp-NAD kinase, domain 2"/>
    <property type="match status" value="1"/>
</dbReference>
<dbReference type="SUPFAM" id="SSF50129">
    <property type="entry name" value="GroES-like"/>
    <property type="match status" value="1"/>
</dbReference>
<dbReference type="InterPro" id="IPR049900">
    <property type="entry name" value="PKS_mFAS_DH"/>
</dbReference>
<reference evidence="16" key="1">
    <citation type="submission" date="2021-05" db="EMBL/GenBank/DDBJ databases">
        <title>Comparative genomics of three Colletotrichum scovillei strains and genetic complementation revealed genes involved fungal growth and virulence on chili pepper.</title>
        <authorList>
            <person name="Hsieh D.-K."/>
            <person name="Chuang S.-C."/>
            <person name="Chen C.-Y."/>
            <person name="Chao Y.-T."/>
            <person name="Lu M.-Y.J."/>
            <person name="Lee M.-H."/>
            <person name="Shih M.-C."/>
        </authorList>
    </citation>
    <scope>NUCLEOTIDE SEQUENCE</scope>
    <source>
        <strain evidence="16">Coll-153</strain>
    </source>
</reference>
<dbReference type="Gene3D" id="3.40.47.10">
    <property type="match status" value="1"/>
</dbReference>
<dbReference type="GO" id="GO:0005524">
    <property type="term" value="F:ATP binding"/>
    <property type="evidence" value="ECO:0007669"/>
    <property type="project" value="UniProtKB-KW"/>
</dbReference>
<dbReference type="SMART" id="SM00827">
    <property type="entry name" value="PKS_AT"/>
    <property type="match status" value="1"/>
</dbReference>
<dbReference type="InterPro" id="IPR016064">
    <property type="entry name" value="NAD/diacylglycerol_kinase_sf"/>
</dbReference>
<evidence type="ECO:0000256" key="11">
    <source>
        <dbReference type="ARBA" id="ARBA00023268"/>
    </source>
</evidence>
<dbReference type="InterPro" id="IPR057326">
    <property type="entry name" value="KR_dom"/>
</dbReference>
<dbReference type="Gene3D" id="3.40.50.150">
    <property type="entry name" value="Vaccinia Virus protein VP39"/>
    <property type="match status" value="1"/>
</dbReference>
<protein>
    <submittedName>
        <fullName evidence="16">Polyketide synthase</fullName>
    </submittedName>
</protein>
<dbReference type="Pfam" id="PF08240">
    <property type="entry name" value="ADH_N"/>
    <property type="match status" value="1"/>
</dbReference>
<dbReference type="GO" id="GO:0016491">
    <property type="term" value="F:oxidoreductase activity"/>
    <property type="evidence" value="ECO:0007669"/>
    <property type="project" value="UniProtKB-KW"/>
</dbReference>
<dbReference type="InterPro" id="IPR016036">
    <property type="entry name" value="Malonyl_transacylase_ACP-bd"/>
</dbReference>
<dbReference type="InterPro" id="IPR014031">
    <property type="entry name" value="Ketoacyl_synth_C"/>
</dbReference>
<dbReference type="Pfam" id="PF08659">
    <property type="entry name" value="KR"/>
    <property type="match status" value="1"/>
</dbReference>
<dbReference type="GO" id="GO:0004312">
    <property type="term" value="F:fatty acid synthase activity"/>
    <property type="evidence" value="ECO:0007669"/>
    <property type="project" value="TreeGrafter"/>
</dbReference>
<dbReference type="Pfam" id="PF08242">
    <property type="entry name" value="Methyltransf_12"/>
    <property type="match status" value="1"/>
</dbReference>
<dbReference type="Pfam" id="PF20143">
    <property type="entry name" value="NAD_kinase_C"/>
    <property type="match status" value="1"/>
</dbReference>
<organism evidence="16 17">
    <name type="scientific">Colletotrichum scovillei</name>
    <dbReference type="NCBI Taxonomy" id="1209932"/>
    <lineage>
        <taxon>Eukaryota</taxon>
        <taxon>Fungi</taxon>
        <taxon>Dikarya</taxon>
        <taxon>Ascomycota</taxon>
        <taxon>Pezizomycotina</taxon>
        <taxon>Sordariomycetes</taxon>
        <taxon>Hypocreomycetidae</taxon>
        <taxon>Glomerellales</taxon>
        <taxon>Glomerellaceae</taxon>
        <taxon>Colletotrichum</taxon>
        <taxon>Colletotrichum acutatum species complex</taxon>
    </lineage>
</organism>
<dbReference type="InterPro" id="IPR014043">
    <property type="entry name" value="Acyl_transferase_dom"/>
</dbReference>
<dbReference type="PANTHER" id="PTHR43775">
    <property type="entry name" value="FATTY ACID SYNTHASE"/>
    <property type="match status" value="1"/>
</dbReference>
<evidence type="ECO:0000256" key="7">
    <source>
        <dbReference type="ARBA" id="ARBA00022840"/>
    </source>
</evidence>
<dbReference type="GO" id="GO:0006633">
    <property type="term" value="P:fatty acid biosynthetic process"/>
    <property type="evidence" value="ECO:0007669"/>
    <property type="project" value="TreeGrafter"/>
</dbReference>
<keyword evidence="5" id="KW-0547">Nucleotide-binding</keyword>
<evidence type="ECO:0000313" key="17">
    <source>
        <dbReference type="Proteomes" id="UP000699042"/>
    </source>
</evidence>
<dbReference type="Pfam" id="PF21089">
    <property type="entry name" value="PKS_DH_N"/>
    <property type="match status" value="1"/>
</dbReference>
<evidence type="ECO:0000256" key="13">
    <source>
        <dbReference type="SAM" id="MobiDB-lite"/>
    </source>
</evidence>
<evidence type="ECO:0000259" key="14">
    <source>
        <dbReference type="PROSITE" id="PS52004"/>
    </source>
</evidence>
<dbReference type="SUPFAM" id="SSF52151">
    <property type="entry name" value="FabD/lysophospholipase-like"/>
    <property type="match status" value="1"/>
</dbReference>
<dbReference type="SUPFAM" id="SSF53901">
    <property type="entry name" value="Thiolase-like"/>
    <property type="match status" value="1"/>
</dbReference>
<dbReference type="Proteomes" id="UP000699042">
    <property type="component" value="Unassembled WGS sequence"/>
</dbReference>
<feature type="compositionally biased region" description="Polar residues" evidence="13">
    <location>
        <begin position="386"/>
        <end position="397"/>
    </location>
</feature>
<evidence type="ECO:0000256" key="5">
    <source>
        <dbReference type="ARBA" id="ARBA00022741"/>
    </source>
</evidence>
<dbReference type="SUPFAM" id="SSF111331">
    <property type="entry name" value="NAD kinase/diacylglycerol kinase-like"/>
    <property type="match status" value="1"/>
</dbReference>
<dbReference type="InterPro" id="IPR020841">
    <property type="entry name" value="PKS_Beta-ketoAc_synthase_dom"/>
</dbReference>
<name>A0A9P7UDT1_9PEZI</name>
<dbReference type="InterPro" id="IPR049551">
    <property type="entry name" value="PKS_DH_C"/>
</dbReference>
<gene>
    <name evidence="16" type="ORF">JMJ77_013819</name>
</gene>
<dbReference type="Pfam" id="PF22621">
    <property type="entry name" value="CurL-like_PKS_C"/>
    <property type="match status" value="1"/>
</dbReference>
<evidence type="ECO:0000256" key="3">
    <source>
        <dbReference type="ARBA" id="ARBA00022553"/>
    </source>
</evidence>
<evidence type="ECO:0000256" key="12">
    <source>
        <dbReference type="PROSITE-ProRule" id="PRU01363"/>
    </source>
</evidence>